<dbReference type="PANTHER" id="PTHR15907">
    <property type="entry name" value="DUF614 FAMILY PROTEIN-RELATED"/>
    <property type="match status" value="1"/>
</dbReference>
<dbReference type="EMBL" id="MU863742">
    <property type="protein sequence ID" value="KAK4096070.1"/>
    <property type="molecule type" value="Genomic_DNA"/>
</dbReference>
<protein>
    <recommendedName>
        <fullName evidence="3">PLAC8 family-domain-containing protein</fullName>
    </recommendedName>
</protein>
<evidence type="ECO:0000313" key="2">
    <source>
        <dbReference type="Proteomes" id="UP001305647"/>
    </source>
</evidence>
<sequence>QHVNQQEADWHDNNGICDCFTDSQGDCDCGQCFMGSCCPCILLNKTDDMLHRPNEEPSGCGAVGCGWCVLNMCGGWGMILGCLQRRDIRKEYNIGGSWCGDACCNFCLPCCAVIQQHKEVKMRVKPTGNRATNVPYQGQPQMR</sequence>
<comment type="caution">
    <text evidence="1">The sequence shown here is derived from an EMBL/GenBank/DDBJ whole genome shotgun (WGS) entry which is preliminary data.</text>
</comment>
<feature type="non-terminal residue" evidence="1">
    <location>
        <position position="1"/>
    </location>
</feature>
<keyword evidence="2" id="KW-1185">Reference proteome</keyword>
<gene>
    <name evidence="1" type="ORF">N658DRAFT_402370</name>
</gene>
<dbReference type="Proteomes" id="UP001305647">
    <property type="component" value="Unassembled WGS sequence"/>
</dbReference>
<evidence type="ECO:0008006" key="3">
    <source>
        <dbReference type="Google" id="ProtNLM"/>
    </source>
</evidence>
<accession>A0AAN6SW57</accession>
<proteinExistence type="predicted"/>
<dbReference type="NCBIfam" id="TIGR01571">
    <property type="entry name" value="A_thal_Cys_rich"/>
    <property type="match status" value="1"/>
</dbReference>
<feature type="non-terminal residue" evidence="1">
    <location>
        <position position="143"/>
    </location>
</feature>
<reference evidence="1" key="2">
    <citation type="submission" date="2023-05" db="EMBL/GenBank/DDBJ databases">
        <authorList>
            <consortium name="Lawrence Berkeley National Laboratory"/>
            <person name="Steindorff A."/>
            <person name="Hensen N."/>
            <person name="Bonometti L."/>
            <person name="Westerberg I."/>
            <person name="Brannstrom I.O."/>
            <person name="Guillou S."/>
            <person name="Cros-Aarteil S."/>
            <person name="Calhoun S."/>
            <person name="Haridas S."/>
            <person name="Kuo A."/>
            <person name="Mondo S."/>
            <person name="Pangilinan J."/>
            <person name="Riley R."/>
            <person name="Labutti K."/>
            <person name="Andreopoulos B."/>
            <person name="Lipzen A."/>
            <person name="Chen C."/>
            <person name="Yanf M."/>
            <person name="Daum C."/>
            <person name="Ng V."/>
            <person name="Clum A."/>
            <person name="Ohm R."/>
            <person name="Martin F."/>
            <person name="Silar P."/>
            <person name="Natvig D."/>
            <person name="Lalanne C."/>
            <person name="Gautier V."/>
            <person name="Ament-Velasquez S.L."/>
            <person name="Kruys A."/>
            <person name="Hutchinson M.I."/>
            <person name="Powell A.J."/>
            <person name="Barry K."/>
            <person name="Miller A.N."/>
            <person name="Grigoriev I.V."/>
            <person name="Debuchy R."/>
            <person name="Gladieux P."/>
            <person name="Thoren M.H."/>
            <person name="Johannesson H."/>
        </authorList>
    </citation>
    <scope>NUCLEOTIDE SEQUENCE</scope>
    <source>
        <strain evidence="1">CBS 757.83</strain>
    </source>
</reference>
<reference evidence="1" key="1">
    <citation type="journal article" date="2023" name="Mol. Phylogenet. Evol.">
        <title>Genome-scale phylogeny and comparative genomics of the fungal order Sordariales.</title>
        <authorList>
            <person name="Hensen N."/>
            <person name="Bonometti L."/>
            <person name="Westerberg I."/>
            <person name="Brannstrom I.O."/>
            <person name="Guillou S."/>
            <person name="Cros-Aarteil S."/>
            <person name="Calhoun S."/>
            <person name="Haridas S."/>
            <person name="Kuo A."/>
            <person name="Mondo S."/>
            <person name="Pangilinan J."/>
            <person name="Riley R."/>
            <person name="LaButti K."/>
            <person name="Andreopoulos B."/>
            <person name="Lipzen A."/>
            <person name="Chen C."/>
            <person name="Yan M."/>
            <person name="Daum C."/>
            <person name="Ng V."/>
            <person name="Clum A."/>
            <person name="Steindorff A."/>
            <person name="Ohm R.A."/>
            <person name="Martin F."/>
            <person name="Silar P."/>
            <person name="Natvig D.O."/>
            <person name="Lalanne C."/>
            <person name="Gautier V."/>
            <person name="Ament-Velasquez S.L."/>
            <person name="Kruys A."/>
            <person name="Hutchinson M.I."/>
            <person name="Powell A.J."/>
            <person name="Barry K."/>
            <person name="Miller A.N."/>
            <person name="Grigoriev I.V."/>
            <person name="Debuchy R."/>
            <person name="Gladieux P."/>
            <person name="Hiltunen Thoren M."/>
            <person name="Johannesson H."/>
        </authorList>
    </citation>
    <scope>NUCLEOTIDE SEQUENCE</scope>
    <source>
        <strain evidence="1">CBS 757.83</strain>
    </source>
</reference>
<organism evidence="1 2">
    <name type="scientific">Parathielavia hyrcaniae</name>
    <dbReference type="NCBI Taxonomy" id="113614"/>
    <lineage>
        <taxon>Eukaryota</taxon>
        <taxon>Fungi</taxon>
        <taxon>Dikarya</taxon>
        <taxon>Ascomycota</taxon>
        <taxon>Pezizomycotina</taxon>
        <taxon>Sordariomycetes</taxon>
        <taxon>Sordariomycetidae</taxon>
        <taxon>Sordariales</taxon>
        <taxon>Chaetomiaceae</taxon>
        <taxon>Parathielavia</taxon>
    </lineage>
</organism>
<dbReference type="Pfam" id="PF04749">
    <property type="entry name" value="PLAC8"/>
    <property type="match status" value="1"/>
</dbReference>
<dbReference type="AlphaFoldDB" id="A0AAN6SW57"/>
<evidence type="ECO:0000313" key="1">
    <source>
        <dbReference type="EMBL" id="KAK4096070.1"/>
    </source>
</evidence>
<name>A0AAN6SW57_9PEZI</name>
<dbReference type="InterPro" id="IPR006461">
    <property type="entry name" value="PLAC_motif_containing"/>
</dbReference>